<evidence type="ECO:0000256" key="5">
    <source>
        <dbReference type="ARBA" id="ARBA00022989"/>
    </source>
</evidence>
<keyword evidence="9" id="KW-0282">Flagellum</keyword>
<evidence type="ECO:0000313" key="9">
    <source>
        <dbReference type="EMBL" id="VAW92288.1"/>
    </source>
</evidence>
<reference evidence="9" key="1">
    <citation type="submission" date="2018-06" db="EMBL/GenBank/DDBJ databases">
        <authorList>
            <person name="Zhirakovskaya E."/>
        </authorList>
    </citation>
    <scope>NUCLEOTIDE SEQUENCE</scope>
</reference>
<dbReference type="NCBIfam" id="TIGR01400">
    <property type="entry name" value="fliR"/>
    <property type="match status" value="1"/>
</dbReference>
<keyword evidence="3" id="KW-1003">Cell membrane</keyword>
<feature type="transmembrane region" description="Helical" evidence="8">
    <location>
        <begin position="171"/>
        <end position="201"/>
    </location>
</feature>
<dbReference type="GO" id="GO:0005886">
    <property type="term" value="C:plasma membrane"/>
    <property type="evidence" value="ECO:0007669"/>
    <property type="project" value="UniProtKB-SubCell"/>
</dbReference>
<evidence type="ECO:0000256" key="8">
    <source>
        <dbReference type="SAM" id="Phobius"/>
    </source>
</evidence>
<dbReference type="GO" id="GO:0044780">
    <property type="term" value="P:bacterial-type flagellum assembly"/>
    <property type="evidence" value="ECO:0007669"/>
    <property type="project" value="InterPro"/>
</dbReference>
<keyword evidence="9" id="KW-0966">Cell projection</keyword>
<proteinExistence type="predicted"/>
<dbReference type="InterPro" id="IPR002010">
    <property type="entry name" value="T3SS_IM_R"/>
</dbReference>
<keyword evidence="5 8" id="KW-1133">Transmembrane helix</keyword>
<keyword evidence="7" id="KW-0975">Bacterial flagellum</keyword>
<feature type="transmembrane region" description="Helical" evidence="8">
    <location>
        <begin position="41"/>
        <end position="58"/>
    </location>
</feature>
<dbReference type="PANTHER" id="PTHR30065">
    <property type="entry name" value="FLAGELLAR BIOSYNTHETIC PROTEIN FLIR"/>
    <property type="match status" value="1"/>
</dbReference>
<feature type="transmembrane region" description="Helical" evidence="8">
    <location>
        <begin position="213"/>
        <end position="233"/>
    </location>
</feature>
<name>A0A3B0ZFM5_9ZZZZ</name>
<dbReference type="InterPro" id="IPR006303">
    <property type="entry name" value="FliR"/>
</dbReference>
<evidence type="ECO:0000256" key="2">
    <source>
        <dbReference type="ARBA" id="ARBA00004651"/>
    </source>
</evidence>
<feature type="transmembrane region" description="Helical" evidence="8">
    <location>
        <begin position="124"/>
        <end position="151"/>
    </location>
</feature>
<dbReference type="AlphaFoldDB" id="A0A3B0ZFM5"/>
<feature type="transmembrane region" description="Helical" evidence="8">
    <location>
        <begin position="15"/>
        <end position="34"/>
    </location>
</feature>
<evidence type="ECO:0000256" key="1">
    <source>
        <dbReference type="ARBA" id="ARBA00004117"/>
    </source>
</evidence>
<dbReference type="PRINTS" id="PR00953">
    <property type="entry name" value="TYPE3IMRPROT"/>
</dbReference>
<protein>
    <submittedName>
        <fullName evidence="9">Flagellar biosynthesis protein FliR</fullName>
    </submittedName>
</protein>
<dbReference type="Pfam" id="PF01311">
    <property type="entry name" value="Bac_export_1"/>
    <property type="match status" value="1"/>
</dbReference>
<keyword evidence="9" id="KW-0969">Cilium</keyword>
<dbReference type="EMBL" id="UOFR01000014">
    <property type="protein sequence ID" value="VAW92288.1"/>
    <property type="molecule type" value="Genomic_DNA"/>
</dbReference>
<evidence type="ECO:0000256" key="4">
    <source>
        <dbReference type="ARBA" id="ARBA00022692"/>
    </source>
</evidence>
<organism evidence="9">
    <name type="scientific">hydrothermal vent metagenome</name>
    <dbReference type="NCBI Taxonomy" id="652676"/>
    <lineage>
        <taxon>unclassified sequences</taxon>
        <taxon>metagenomes</taxon>
        <taxon>ecological metagenomes</taxon>
    </lineage>
</organism>
<dbReference type="GO" id="GO:0009425">
    <property type="term" value="C:bacterial-type flagellum basal body"/>
    <property type="evidence" value="ECO:0007669"/>
    <property type="project" value="UniProtKB-SubCell"/>
</dbReference>
<evidence type="ECO:0000256" key="3">
    <source>
        <dbReference type="ARBA" id="ARBA00022475"/>
    </source>
</evidence>
<feature type="transmembrane region" description="Helical" evidence="8">
    <location>
        <begin position="78"/>
        <end position="103"/>
    </location>
</feature>
<comment type="subcellular location">
    <subcellularLocation>
        <location evidence="1">Bacterial flagellum basal body</location>
    </subcellularLocation>
    <subcellularLocation>
        <location evidence="2">Cell membrane</location>
        <topology evidence="2">Multi-pass membrane protein</topology>
    </subcellularLocation>
</comment>
<dbReference type="PANTHER" id="PTHR30065:SF8">
    <property type="entry name" value="FLAGELLAR BIOSYNTHETIC PROTEIN FLIR"/>
    <property type="match status" value="1"/>
</dbReference>
<dbReference type="GO" id="GO:0006605">
    <property type="term" value="P:protein targeting"/>
    <property type="evidence" value="ECO:0007669"/>
    <property type="project" value="InterPro"/>
</dbReference>
<evidence type="ECO:0000256" key="7">
    <source>
        <dbReference type="ARBA" id="ARBA00023143"/>
    </source>
</evidence>
<accession>A0A3B0ZFM5</accession>
<keyword evidence="4 8" id="KW-0812">Transmembrane</keyword>
<keyword evidence="6 8" id="KW-0472">Membrane</keyword>
<sequence>MVISSSELTAFVGTLLWPLFRVAGLLMTAPVFSARTVPVKIRLGLSVAITFMILPIIPPVPQVEIFSPASFLLLGQQLIIGVLMGFTLQIVLAAIITGGHVVAMQMGLGFAAMVDPQNGTQAPVVSQFYVIMVVLIYLALNGHLVLFEVLFDSFHAMPISSTGLMPEDFKAVVHWAGILFSGAVGMAIPAIASLLIVNFTFGIMTRSAPQMNIFAIGFPITMILGFGVIFATLPGVVPQSTNMFNQAYRLLKTILGIG</sequence>
<gene>
    <name evidence="9" type="ORF">MNBD_GAMMA21-1186</name>
</gene>
<evidence type="ECO:0000256" key="6">
    <source>
        <dbReference type="ARBA" id="ARBA00023136"/>
    </source>
</evidence>